<dbReference type="EMBL" id="BRXW01000268">
    <property type="protein sequence ID" value="GMI16874.1"/>
    <property type="molecule type" value="Genomic_DNA"/>
</dbReference>
<gene>
    <name evidence="1" type="ORF">TrLO_g1703</name>
</gene>
<dbReference type="Proteomes" id="UP001165122">
    <property type="component" value="Unassembled WGS sequence"/>
</dbReference>
<evidence type="ECO:0000313" key="1">
    <source>
        <dbReference type="EMBL" id="GMI16874.1"/>
    </source>
</evidence>
<evidence type="ECO:0000313" key="2">
    <source>
        <dbReference type="Proteomes" id="UP001165122"/>
    </source>
</evidence>
<dbReference type="InterPro" id="IPR005046">
    <property type="entry name" value="DUF285"/>
</dbReference>
<dbReference type="NCBIfam" id="TIGR02167">
    <property type="entry name" value="Liste_lipo_26"/>
    <property type="match status" value="1"/>
</dbReference>
<organism evidence="1 2">
    <name type="scientific">Triparma laevis f. longispina</name>
    <dbReference type="NCBI Taxonomy" id="1714387"/>
    <lineage>
        <taxon>Eukaryota</taxon>
        <taxon>Sar</taxon>
        <taxon>Stramenopiles</taxon>
        <taxon>Ochrophyta</taxon>
        <taxon>Bolidophyceae</taxon>
        <taxon>Parmales</taxon>
        <taxon>Triparmaceae</taxon>
        <taxon>Triparma</taxon>
    </lineage>
</organism>
<name>A0A9W7FRG3_9STRA</name>
<comment type="caution">
    <text evidence="1">The sequence shown here is derived from an EMBL/GenBank/DDBJ whole genome shotgun (WGS) entry which is preliminary data.</text>
</comment>
<evidence type="ECO:0008006" key="3">
    <source>
        <dbReference type="Google" id="ProtNLM"/>
    </source>
</evidence>
<dbReference type="Pfam" id="PF03382">
    <property type="entry name" value="DUF285"/>
    <property type="match status" value="1"/>
</dbReference>
<keyword evidence="2" id="KW-1185">Reference proteome</keyword>
<proteinExistence type="predicted"/>
<reference evidence="2" key="1">
    <citation type="journal article" date="2023" name="Commun. Biol.">
        <title>Genome analysis of Parmales, the sister group of diatoms, reveals the evolutionary specialization of diatoms from phago-mixotrophs to photoautotrophs.</title>
        <authorList>
            <person name="Ban H."/>
            <person name="Sato S."/>
            <person name="Yoshikawa S."/>
            <person name="Yamada K."/>
            <person name="Nakamura Y."/>
            <person name="Ichinomiya M."/>
            <person name="Sato N."/>
            <person name="Blanc-Mathieu R."/>
            <person name="Endo H."/>
            <person name="Kuwata A."/>
            <person name="Ogata H."/>
        </authorList>
    </citation>
    <scope>NUCLEOTIDE SEQUENCE [LARGE SCALE GENOMIC DNA]</scope>
    <source>
        <strain evidence="2">NIES 3700</strain>
    </source>
</reference>
<sequence length="117" mass="13115">MMSIFSTGNCMTIRTMFQDAKSFKSDLNGWNVEKVTDMTAMFHLASSFASDLLSWSTGNCTNMYAMFGGASSFNRGTIRNWDLSSITGSSVDTLEGKQDYTREQCMPLDQCMPLHFK</sequence>
<dbReference type="InterPro" id="IPR011889">
    <property type="entry name" value="Liste_lipo_26"/>
</dbReference>
<dbReference type="AlphaFoldDB" id="A0A9W7FRG3"/>
<accession>A0A9W7FRG3</accession>
<protein>
    <recommendedName>
        <fullName evidence="3">BspA family leucine-rich repeat surface protein</fullName>
    </recommendedName>
</protein>